<dbReference type="Pfam" id="PF13240">
    <property type="entry name" value="Zn_Ribbon_1"/>
    <property type="match status" value="1"/>
</dbReference>
<dbReference type="EMBL" id="WNJO01000009">
    <property type="protein sequence ID" value="MTV82676.1"/>
    <property type="molecule type" value="Genomic_DNA"/>
</dbReference>
<dbReference type="AlphaFoldDB" id="A0A7X2XW27"/>
<evidence type="ECO:0000313" key="3">
    <source>
        <dbReference type="Proteomes" id="UP000466388"/>
    </source>
</evidence>
<comment type="caution">
    <text evidence="2">The sequence shown here is derived from an EMBL/GenBank/DDBJ whole genome shotgun (WGS) entry which is preliminary data.</text>
</comment>
<accession>A0A7X2XW27</accession>
<reference evidence="2 3" key="1">
    <citation type="submission" date="2019-11" db="EMBL/GenBank/DDBJ databases">
        <title>Lactobacillus sp. nov. CRM56-3, isolated from fermented tea leaves.</title>
        <authorList>
            <person name="Phuengjayaem S."/>
            <person name="Tanasupawat S."/>
        </authorList>
    </citation>
    <scope>NUCLEOTIDE SEQUENCE [LARGE SCALE GENOMIC DNA]</scope>
    <source>
        <strain evidence="2 3">CRM56-3</strain>
    </source>
</reference>
<keyword evidence="3" id="KW-1185">Reference proteome</keyword>
<dbReference type="RefSeq" id="WP_155431946.1">
    <property type="nucleotide sequence ID" value="NZ_WNJO01000009.1"/>
</dbReference>
<evidence type="ECO:0000259" key="1">
    <source>
        <dbReference type="Pfam" id="PF13240"/>
    </source>
</evidence>
<sequence length="43" mass="4568">MKTEKGKFCTNCGALLSKDAKFCTNCGAKQPEDDVEPAKTTSA</sequence>
<dbReference type="Proteomes" id="UP000466388">
    <property type="component" value="Unassembled WGS sequence"/>
</dbReference>
<evidence type="ECO:0000313" key="2">
    <source>
        <dbReference type="EMBL" id="MTV82676.1"/>
    </source>
</evidence>
<feature type="domain" description="Zinc-ribbon" evidence="1">
    <location>
        <begin position="8"/>
        <end position="29"/>
    </location>
</feature>
<protein>
    <submittedName>
        <fullName evidence="2">Zinc-ribbon domain-containing protein</fullName>
    </submittedName>
</protein>
<name>A0A7X2XW27_9LACO</name>
<proteinExistence type="predicted"/>
<gene>
    <name evidence="2" type="ORF">GM612_08460</name>
</gene>
<organism evidence="2 3">
    <name type="scientific">Secundilactobacillus folii</name>
    <dbReference type="NCBI Taxonomy" id="2678357"/>
    <lineage>
        <taxon>Bacteria</taxon>
        <taxon>Bacillati</taxon>
        <taxon>Bacillota</taxon>
        <taxon>Bacilli</taxon>
        <taxon>Lactobacillales</taxon>
        <taxon>Lactobacillaceae</taxon>
        <taxon>Secundilactobacillus</taxon>
    </lineage>
</organism>
<dbReference type="InterPro" id="IPR038587">
    <property type="entry name" value="Ribosomal_eL40_sf"/>
</dbReference>
<dbReference type="Gene3D" id="4.10.1060.50">
    <property type="match status" value="1"/>
</dbReference>
<dbReference type="InterPro" id="IPR026870">
    <property type="entry name" value="Zinc_ribbon_dom"/>
</dbReference>